<accession>A0A2U3N4T4</accession>
<organism evidence="1 2">
    <name type="scientific">Acinetobacter stercoris</name>
    <dbReference type="NCBI Taxonomy" id="2126983"/>
    <lineage>
        <taxon>Bacteria</taxon>
        <taxon>Pseudomonadati</taxon>
        <taxon>Pseudomonadota</taxon>
        <taxon>Gammaproteobacteria</taxon>
        <taxon>Moraxellales</taxon>
        <taxon>Moraxellaceae</taxon>
        <taxon>Acinetobacter</taxon>
    </lineage>
</organism>
<name>A0A2U3N4T4_9GAMM</name>
<evidence type="ECO:0000313" key="1">
    <source>
        <dbReference type="EMBL" id="SPL72676.1"/>
    </source>
</evidence>
<dbReference type="EMBL" id="OOGT01000457">
    <property type="protein sequence ID" value="SPL72676.1"/>
    <property type="molecule type" value="Genomic_DNA"/>
</dbReference>
<dbReference type="InParanoid" id="A0A2U3N4T4"/>
<gene>
    <name evidence="1" type="ORF">KPC_3854</name>
</gene>
<dbReference type="AlphaFoldDB" id="A0A2U3N4T4"/>
<keyword evidence="2" id="KW-1185">Reference proteome</keyword>
<dbReference type="RefSeq" id="WP_228212376.1">
    <property type="nucleotide sequence ID" value="NZ_OOGT01000457.1"/>
</dbReference>
<dbReference type="Proteomes" id="UP000245974">
    <property type="component" value="Unassembled WGS sequence"/>
</dbReference>
<protein>
    <submittedName>
        <fullName evidence="1">Uncharacterized protein</fullName>
    </submittedName>
</protein>
<proteinExistence type="predicted"/>
<sequence length="135" mass="14934">MIIINKDGIKIITPRKFEAKAGQHIFNTPSVACLKSTHLQHLLPSKDVIPKARITPDVHFPIIGILARVERLDGKKINLTDQLSINGSPLKEIWITESGVAYFIPPKNIPEVKNVEISGERLCCTNLSVKAFSAI</sequence>
<evidence type="ECO:0000313" key="2">
    <source>
        <dbReference type="Proteomes" id="UP000245974"/>
    </source>
</evidence>
<reference evidence="2" key="1">
    <citation type="submission" date="2018-03" db="EMBL/GenBank/DDBJ databases">
        <authorList>
            <person name="Blom J."/>
        </authorList>
    </citation>
    <scope>NUCLEOTIDE SEQUENCE [LARGE SCALE GENOMIC DNA]</scope>
    <source>
        <strain evidence="2">KPC-SM-21</strain>
    </source>
</reference>